<organism evidence="2 3">
    <name type="scientific">Sunxiuqinia elliptica</name>
    <dbReference type="NCBI Taxonomy" id="655355"/>
    <lineage>
        <taxon>Bacteria</taxon>
        <taxon>Pseudomonadati</taxon>
        <taxon>Bacteroidota</taxon>
        <taxon>Bacteroidia</taxon>
        <taxon>Marinilabiliales</taxon>
        <taxon>Prolixibacteraceae</taxon>
        <taxon>Sunxiuqinia</taxon>
    </lineage>
</organism>
<evidence type="ECO:0000256" key="1">
    <source>
        <dbReference type="SAM" id="SignalP"/>
    </source>
</evidence>
<protein>
    <recommendedName>
        <fullName evidence="4">BACON domain-containing protein</fullName>
    </recommendedName>
</protein>
<proteinExistence type="predicted"/>
<feature type="chain" id="PRO_5020292908" description="BACON domain-containing protein" evidence="1">
    <location>
        <begin position="21"/>
        <end position="479"/>
    </location>
</feature>
<dbReference type="SUPFAM" id="SSF63829">
    <property type="entry name" value="Calcium-dependent phosphotriesterase"/>
    <property type="match status" value="1"/>
</dbReference>
<dbReference type="OrthoDB" id="1113138at2"/>
<evidence type="ECO:0008006" key="4">
    <source>
        <dbReference type="Google" id="ProtNLM"/>
    </source>
</evidence>
<gene>
    <name evidence="2" type="ORF">DET52_102194</name>
</gene>
<dbReference type="AlphaFoldDB" id="A0A4V3BYS4"/>
<reference evidence="2 3" key="1">
    <citation type="submission" date="2019-03" db="EMBL/GenBank/DDBJ databases">
        <title>Freshwater and sediment microbial communities from various areas in North America, analyzing microbe dynamics in response to fracking.</title>
        <authorList>
            <person name="Lamendella R."/>
        </authorList>
    </citation>
    <scope>NUCLEOTIDE SEQUENCE [LARGE SCALE GENOMIC DNA]</scope>
    <source>
        <strain evidence="2 3">114D</strain>
    </source>
</reference>
<name>A0A4V3BYS4_9BACT</name>
<evidence type="ECO:0000313" key="2">
    <source>
        <dbReference type="EMBL" id="TDO03859.1"/>
    </source>
</evidence>
<keyword evidence="1" id="KW-0732">Signal</keyword>
<accession>A0A4V3BYS4</accession>
<evidence type="ECO:0000313" key="3">
    <source>
        <dbReference type="Proteomes" id="UP000294848"/>
    </source>
</evidence>
<dbReference type="PROSITE" id="PS51257">
    <property type="entry name" value="PROKAR_LIPOPROTEIN"/>
    <property type="match status" value="1"/>
</dbReference>
<sequence>MKTLAKLILGILLFTLGACSNDFLQEEDLPVFSNEMPLFISDSLPSGTITLNIPEGANHTFFLRSQPKWMQLDPVEGKFTNGTTTLNYSVSYPDYFTATGIYEAELIVAIKEVGYYRIQVVYGNIETENPDTGGEDPDDGGETPVVDEGVTTYFQGTVVDAAYDKASDRMIIATKNPDQLLIYDMRTGAESVVAMDRVPNCLELTEDNKLLVGYTTAFLSAFQLDNMELLQTYALNCIPFDLAIGENNLCYISPGGENDRNMRILNLETEELISKGFKPFHSFYEKTIIKRVKGEPRLLATRTQVSPSGVLLFDISQGIPKDSMSYWHESVVGIWPTNDGKRFIDSRGNVFFIPAYDPEVNNSIDGFNQYGTIELGNSNVTHIDENDVSKSFFIATSDNWPNSTSYYSPSMIQEFSSDGLSLRRTLEPSKKLLDSQRIAQHFVRFIFSNQSGDKLFAIRCLTEEWNNTQWSFEEFDLSN</sequence>
<dbReference type="EMBL" id="SNWI01000002">
    <property type="protein sequence ID" value="TDO03859.1"/>
    <property type="molecule type" value="Genomic_DNA"/>
</dbReference>
<dbReference type="Proteomes" id="UP000294848">
    <property type="component" value="Unassembled WGS sequence"/>
</dbReference>
<comment type="caution">
    <text evidence="2">The sequence shown here is derived from an EMBL/GenBank/DDBJ whole genome shotgun (WGS) entry which is preliminary data.</text>
</comment>
<feature type="signal peptide" evidence="1">
    <location>
        <begin position="1"/>
        <end position="20"/>
    </location>
</feature>
<dbReference type="RefSeq" id="WP_133464231.1">
    <property type="nucleotide sequence ID" value="NZ_SNWI01000002.1"/>
</dbReference>